<keyword evidence="2" id="KW-1185">Reference proteome</keyword>
<gene>
    <name evidence="1" type="ORF">F7732_03335</name>
</gene>
<evidence type="ECO:0000313" key="2">
    <source>
        <dbReference type="Proteomes" id="UP000441354"/>
    </source>
</evidence>
<dbReference type="RefSeq" id="WP_066445992.1">
    <property type="nucleotide sequence ID" value="NZ_WBOT01000001.1"/>
</dbReference>
<dbReference type="AlphaFoldDB" id="A0A7V7UXB4"/>
<comment type="caution">
    <text evidence="1">The sequence shown here is derived from an EMBL/GenBank/DDBJ whole genome shotgun (WGS) entry which is preliminary data.</text>
</comment>
<dbReference type="InterPro" id="IPR008991">
    <property type="entry name" value="Translation_prot_SH3-like_sf"/>
</dbReference>
<proteinExistence type="predicted"/>
<dbReference type="OrthoDB" id="2887719at2"/>
<dbReference type="InterPro" id="IPR018690">
    <property type="entry name" value="DUF2187"/>
</dbReference>
<dbReference type="SUPFAM" id="SSF50104">
    <property type="entry name" value="Translation proteins SH3-like domain"/>
    <property type="match status" value="1"/>
</dbReference>
<organism evidence="1 2">
    <name type="scientific">Bacillus mesophilum</name>
    <dbReference type="NCBI Taxonomy" id="1071718"/>
    <lineage>
        <taxon>Bacteria</taxon>
        <taxon>Bacillati</taxon>
        <taxon>Bacillota</taxon>
        <taxon>Bacilli</taxon>
        <taxon>Bacillales</taxon>
        <taxon>Bacillaceae</taxon>
        <taxon>Bacillus</taxon>
    </lineage>
</organism>
<sequence length="65" mass="7384">MEEQKSSVKTANIGDWVQVNKGEAKGQKGKVVVLRENSVIIEYGLNEKKDEPLMTVVNHRNYKLI</sequence>
<protein>
    <submittedName>
        <fullName evidence="1">DUF2187 domain-containing protein</fullName>
    </submittedName>
</protein>
<reference evidence="1 2" key="1">
    <citation type="journal article" date="2014" name="Arch. Microbiol.">
        <title>Bacillus mesophilum sp. nov., strain IITR-54T, a novel 4-chlorobiphenyl dechlorinating bacterium.</title>
        <authorList>
            <person name="Manickam N."/>
            <person name="Singh N.K."/>
            <person name="Bajaj A."/>
            <person name="Kumar R.M."/>
            <person name="Kaur G."/>
            <person name="Kaur N."/>
            <person name="Bala M."/>
            <person name="Kumar A."/>
            <person name="Mayilraj S."/>
        </authorList>
    </citation>
    <scope>NUCLEOTIDE SEQUENCE [LARGE SCALE GENOMIC DNA]</scope>
    <source>
        <strain evidence="1 2">IITR-54</strain>
    </source>
</reference>
<name>A0A7V7UXB4_9BACI</name>
<accession>A0A7V7UXB4</accession>
<dbReference type="EMBL" id="WBOT01000001">
    <property type="protein sequence ID" value="KAB2335620.1"/>
    <property type="molecule type" value="Genomic_DNA"/>
</dbReference>
<dbReference type="Pfam" id="PF09953">
    <property type="entry name" value="DUF2187"/>
    <property type="match status" value="1"/>
</dbReference>
<dbReference type="Proteomes" id="UP000441354">
    <property type="component" value="Unassembled WGS sequence"/>
</dbReference>
<evidence type="ECO:0000313" key="1">
    <source>
        <dbReference type="EMBL" id="KAB2335620.1"/>
    </source>
</evidence>